<protein>
    <submittedName>
        <fullName evidence="1">Uncharacterized protein</fullName>
    </submittedName>
</protein>
<dbReference type="EMBL" id="RWGY01000007">
    <property type="protein sequence ID" value="TVU38495.1"/>
    <property type="molecule type" value="Genomic_DNA"/>
</dbReference>
<comment type="caution">
    <text evidence="1">The sequence shown here is derived from an EMBL/GenBank/DDBJ whole genome shotgun (WGS) entry which is preliminary data.</text>
</comment>
<reference evidence="1 2" key="1">
    <citation type="journal article" date="2019" name="Sci. Rep.">
        <title>A high-quality genome of Eragrostis curvula grass provides insights into Poaceae evolution and supports new strategies to enhance forage quality.</title>
        <authorList>
            <person name="Carballo J."/>
            <person name="Santos B.A.C.M."/>
            <person name="Zappacosta D."/>
            <person name="Garbus I."/>
            <person name="Selva J.P."/>
            <person name="Gallo C.A."/>
            <person name="Diaz A."/>
            <person name="Albertini E."/>
            <person name="Caccamo M."/>
            <person name="Echenique V."/>
        </authorList>
    </citation>
    <scope>NUCLEOTIDE SEQUENCE [LARGE SCALE GENOMIC DNA]</scope>
    <source>
        <strain evidence="2">cv. Victoria</strain>
        <tissue evidence="1">Leaf</tissue>
    </source>
</reference>
<dbReference type="Gramene" id="TVU38495">
    <property type="protein sequence ID" value="TVU38495"/>
    <property type="gene ID" value="EJB05_11868"/>
</dbReference>
<evidence type="ECO:0000313" key="2">
    <source>
        <dbReference type="Proteomes" id="UP000324897"/>
    </source>
</evidence>
<feature type="non-terminal residue" evidence="1">
    <location>
        <position position="1"/>
    </location>
</feature>
<name>A0A5J9VSK8_9POAL</name>
<proteinExistence type="predicted"/>
<accession>A0A5J9VSK8</accession>
<dbReference type="Proteomes" id="UP000324897">
    <property type="component" value="Chromosome 4"/>
</dbReference>
<gene>
    <name evidence="1" type="ORF">EJB05_11868</name>
</gene>
<evidence type="ECO:0000313" key="1">
    <source>
        <dbReference type="EMBL" id="TVU38495.1"/>
    </source>
</evidence>
<dbReference type="AlphaFoldDB" id="A0A5J9VSK8"/>
<keyword evidence="2" id="KW-1185">Reference proteome</keyword>
<sequence length="90" mass="9777">MDAGVDNVAQSLLLHGAVVHGVDLDGAAKRRVGQPGWCCSGLTGCGSRPAARELNTKRAWETKQGRYHVMYSGQRPRQILSAFSEYELCS</sequence>
<organism evidence="1 2">
    <name type="scientific">Eragrostis curvula</name>
    <name type="common">weeping love grass</name>
    <dbReference type="NCBI Taxonomy" id="38414"/>
    <lineage>
        <taxon>Eukaryota</taxon>
        <taxon>Viridiplantae</taxon>
        <taxon>Streptophyta</taxon>
        <taxon>Embryophyta</taxon>
        <taxon>Tracheophyta</taxon>
        <taxon>Spermatophyta</taxon>
        <taxon>Magnoliopsida</taxon>
        <taxon>Liliopsida</taxon>
        <taxon>Poales</taxon>
        <taxon>Poaceae</taxon>
        <taxon>PACMAD clade</taxon>
        <taxon>Chloridoideae</taxon>
        <taxon>Eragrostideae</taxon>
        <taxon>Eragrostidinae</taxon>
        <taxon>Eragrostis</taxon>
    </lineage>
</organism>